<evidence type="ECO:0000256" key="1">
    <source>
        <dbReference type="SAM" id="MobiDB-lite"/>
    </source>
</evidence>
<dbReference type="EMBL" id="JAHRHJ020003800">
    <property type="protein sequence ID" value="KAH9291157.1"/>
    <property type="molecule type" value="Genomic_DNA"/>
</dbReference>
<proteinExistence type="predicted"/>
<sequence length="118" mass="13509">ATGRTSADCTKVFCTKFAAERQRNQKSQKFLSREIHGIVRTQGRESTNFPQVNSIVGGTEIFVWDIWDKSMRRTRKGEITAHGAKLSRFDHVEVKKPHETRVKNGRNVGHGSRNRVMQ</sequence>
<evidence type="ECO:0000313" key="3">
    <source>
        <dbReference type="Proteomes" id="UP000824469"/>
    </source>
</evidence>
<reference evidence="2 3" key="1">
    <citation type="journal article" date="2021" name="Nat. Plants">
        <title>The Taxus genome provides insights into paclitaxel biosynthesis.</title>
        <authorList>
            <person name="Xiong X."/>
            <person name="Gou J."/>
            <person name="Liao Q."/>
            <person name="Li Y."/>
            <person name="Zhou Q."/>
            <person name="Bi G."/>
            <person name="Li C."/>
            <person name="Du R."/>
            <person name="Wang X."/>
            <person name="Sun T."/>
            <person name="Guo L."/>
            <person name="Liang H."/>
            <person name="Lu P."/>
            <person name="Wu Y."/>
            <person name="Zhang Z."/>
            <person name="Ro D.K."/>
            <person name="Shang Y."/>
            <person name="Huang S."/>
            <person name="Yan J."/>
        </authorList>
    </citation>
    <scope>NUCLEOTIDE SEQUENCE [LARGE SCALE GENOMIC DNA]</scope>
    <source>
        <strain evidence="2">Ta-2019</strain>
    </source>
</reference>
<evidence type="ECO:0000313" key="2">
    <source>
        <dbReference type="EMBL" id="KAH9291157.1"/>
    </source>
</evidence>
<feature type="non-terminal residue" evidence="2">
    <location>
        <position position="1"/>
    </location>
</feature>
<accession>A0AA38C6U6</accession>
<name>A0AA38C6U6_TAXCH</name>
<feature type="non-terminal residue" evidence="2">
    <location>
        <position position="118"/>
    </location>
</feature>
<comment type="caution">
    <text evidence="2">The sequence shown here is derived from an EMBL/GenBank/DDBJ whole genome shotgun (WGS) entry which is preliminary data.</text>
</comment>
<dbReference type="Proteomes" id="UP000824469">
    <property type="component" value="Unassembled WGS sequence"/>
</dbReference>
<feature type="region of interest" description="Disordered" evidence="1">
    <location>
        <begin position="98"/>
        <end position="118"/>
    </location>
</feature>
<keyword evidence="3" id="KW-1185">Reference proteome</keyword>
<protein>
    <submittedName>
        <fullName evidence="2">Uncharacterized protein</fullName>
    </submittedName>
</protein>
<gene>
    <name evidence="2" type="ORF">KI387_043654</name>
</gene>
<organism evidence="2 3">
    <name type="scientific">Taxus chinensis</name>
    <name type="common">Chinese yew</name>
    <name type="synonym">Taxus wallichiana var. chinensis</name>
    <dbReference type="NCBI Taxonomy" id="29808"/>
    <lineage>
        <taxon>Eukaryota</taxon>
        <taxon>Viridiplantae</taxon>
        <taxon>Streptophyta</taxon>
        <taxon>Embryophyta</taxon>
        <taxon>Tracheophyta</taxon>
        <taxon>Spermatophyta</taxon>
        <taxon>Pinopsida</taxon>
        <taxon>Pinidae</taxon>
        <taxon>Conifers II</taxon>
        <taxon>Cupressales</taxon>
        <taxon>Taxaceae</taxon>
        <taxon>Taxus</taxon>
    </lineage>
</organism>
<dbReference type="AlphaFoldDB" id="A0AA38C6U6"/>